<accession>A0AAV6L3D9</accession>
<dbReference type="InterPro" id="IPR002401">
    <property type="entry name" value="Cyt_P450_E_grp-I"/>
</dbReference>
<evidence type="ECO:0000256" key="1">
    <source>
        <dbReference type="ARBA" id="ARBA00023002"/>
    </source>
</evidence>
<dbReference type="InterPro" id="IPR036396">
    <property type="entry name" value="Cyt_P450_sf"/>
</dbReference>
<dbReference type="PANTHER" id="PTHR24299:SF14">
    <property type="entry name" value="OS10G0514300 PROTEIN"/>
    <property type="match status" value="1"/>
</dbReference>
<organism evidence="3 4">
    <name type="scientific">Rhododendron griersonianum</name>
    <dbReference type="NCBI Taxonomy" id="479676"/>
    <lineage>
        <taxon>Eukaryota</taxon>
        <taxon>Viridiplantae</taxon>
        <taxon>Streptophyta</taxon>
        <taxon>Embryophyta</taxon>
        <taxon>Tracheophyta</taxon>
        <taxon>Spermatophyta</taxon>
        <taxon>Magnoliopsida</taxon>
        <taxon>eudicotyledons</taxon>
        <taxon>Gunneridae</taxon>
        <taxon>Pentapetalae</taxon>
        <taxon>asterids</taxon>
        <taxon>Ericales</taxon>
        <taxon>Ericaceae</taxon>
        <taxon>Ericoideae</taxon>
        <taxon>Rhodoreae</taxon>
        <taxon>Rhododendron</taxon>
    </lineage>
</organism>
<dbReference type="GO" id="GO:0016705">
    <property type="term" value="F:oxidoreductase activity, acting on paired donors, with incorporation or reduction of molecular oxygen"/>
    <property type="evidence" value="ECO:0007669"/>
    <property type="project" value="InterPro"/>
</dbReference>
<keyword evidence="2" id="KW-0812">Transmembrane</keyword>
<sequence length="160" mass="17626">METWFIIVLISLCISAVLKTIFNIILSLSLSTSGHQKKLPPGPPTVPDIGNLLWLRTVFSEFPSTLRSLRAKYGPIFTLWVGSRPAIFIGTPTLAYRALVQNGAVFADRPEALAAGKIISNHQRNISSAGYGPTWRLLRRNLAAEILHPSLARSYSATRQ</sequence>
<dbReference type="Gene3D" id="1.10.630.10">
    <property type="entry name" value="Cytochrome P450"/>
    <property type="match status" value="1"/>
</dbReference>
<feature type="transmembrane region" description="Helical" evidence="2">
    <location>
        <begin position="6"/>
        <end position="28"/>
    </location>
</feature>
<protein>
    <recommendedName>
        <fullName evidence="5">Cytochrome P450</fullName>
    </recommendedName>
</protein>
<dbReference type="InterPro" id="IPR001128">
    <property type="entry name" value="Cyt_P450"/>
</dbReference>
<evidence type="ECO:0000256" key="2">
    <source>
        <dbReference type="SAM" id="Phobius"/>
    </source>
</evidence>
<evidence type="ECO:0008006" key="5">
    <source>
        <dbReference type="Google" id="ProtNLM"/>
    </source>
</evidence>
<comment type="caution">
    <text evidence="3">The sequence shown here is derived from an EMBL/GenBank/DDBJ whole genome shotgun (WGS) entry which is preliminary data.</text>
</comment>
<keyword evidence="2" id="KW-1133">Transmembrane helix</keyword>
<dbReference type="PANTHER" id="PTHR24299">
    <property type="entry name" value="CYTOCHROME P450 FAMILY 1"/>
    <property type="match status" value="1"/>
</dbReference>
<proteinExistence type="predicted"/>
<dbReference type="GO" id="GO:0005506">
    <property type="term" value="F:iron ion binding"/>
    <property type="evidence" value="ECO:0007669"/>
    <property type="project" value="InterPro"/>
</dbReference>
<dbReference type="AlphaFoldDB" id="A0AAV6L3D9"/>
<gene>
    <name evidence="3" type="ORF">RHGRI_008862</name>
</gene>
<dbReference type="Proteomes" id="UP000823749">
    <property type="component" value="Chromosome 3"/>
</dbReference>
<dbReference type="PRINTS" id="PR00463">
    <property type="entry name" value="EP450I"/>
</dbReference>
<reference evidence="3" key="1">
    <citation type="submission" date="2020-08" db="EMBL/GenBank/DDBJ databases">
        <title>Plant Genome Project.</title>
        <authorList>
            <person name="Zhang R.-G."/>
        </authorList>
    </citation>
    <scope>NUCLEOTIDE SEQUENCE</scope>
    <source>
        <strain evidence="3">WSP0</strain>
        <tissue evidence="3">Leaf</tissue>
    </source>
</reference>
<dbReference type="SUPFAM" id="SSF48264">
    <property type="entry name" value="Cytochrome P450"/>
    <property type="match status" value="1"/>
</dbReference>
<dbReference type="EMBL" id="JACTNZ010000003">
    <property type="protein sequence ID" value="KAG5559084.1"/>
    <property type="molecule type" value="Genomic_DNA"/>
</dbReference>
<keyword evidence="4" id="KW-1185">Reference proteome</keyword>
<dbReference type="GO" id="GO:0020037">
    <property type="term" value="F:heme binding"/>
    <property type="evidence" value="ECO:0007669"/>
    <property type="project" value="InterPro"/>
</dbReference>
<name>A0AAV6L3D9_9ERIC</name>
<dbReference type="GO" id="GO:0004497">
    <property type="term" value="F:monooxygenase activity"/>
    <property type="evidence" value="ECO:0007669"/>
    <property type="project" value="InterPro"/>
</dbReference>
<evidence type="ECO:0000313" key="3">
    <source>
        <dbReference type="EMBL" id="KAG5559084.1"/>
    </source>
</evidence>
<dbReference type="Pfam" id="PF00067">
    <property type="entry name" value="p450"/>
    <property type="match status" value="1"/>
</dbReference>
<keyword evidence="1" id="KW-0560">Oxidoreductase</keyword>
<evidence type="ECO:0000313" key="4">
    <source>
        <dbReference type="Proteomes" id="UP000823749"/>
    </source>
</evidence>
<keyword evidence="2" id="KW-0472">Membrane</keyword>